<dbReference type="RefSeq" id="WP_004877706.1">
    <property type="nucleotide sequence ID" value="NZ_CP054043.1"/>
</dbReference>
<reference evidence="1" key="1">
    <citation type="submission" date="2008-12" db="EMBL/GenBank/DDBJ databases">
        <title>Annotation of the Yersinia mollaretii ATCC 43969 genome.</title>
        <authorList>
            <person name="Read T.D."/>
            <person name="Akmal A."/>
            <person name="Bishop-Lilly K."/>
            <person name="Chen P.E."/>
            <person name="Cook C."/>
            <person name="Kiley M.P."/>
            <person name="Lentz S."/>
            <person name="Mateczun A."/>
            <person name="Nagarajan N."/>
            <person name="Nolan N."/>
            <person name="Osborne B.I."/>
            <person name="Pop M."/>
            <person name="Sozhamannan S."/>
            <person name="Stewart A.C."/>
            <person name="Sulakvelidze A."/>
            <person name="Thomason B."/>
            <person name="Willner K."/>
            <person name="Zwick M.E."/>
        </authorList>
    </citation>
    <scope>NUCLEOTIDE SEQUENCE [LARGE SCALE GENOMIC DNA]</scope>
    <source>
        <strain evidence="1">ATCC 43969</strain>
    </source>
</reference>
<accession>A0ABM9Y518</accession>
<evidence type="ECO:0000313" key="2">
    <source>
        <dbReference type="Proteomes" id="UP000003027"/>
    </source>
</evidence>
<gene>
    <name evidence="1" type="ORF">ymoll0001_40360</name>
</gene>
<dbReference type="EMBL" id="AALD02000066">
    <property type="protein sequence ID" value="EEQ08824.1"/>
    <property type="molecule type" value="Genomic_DNA"/>
</dbReference>
<name>A0ABM9Y518_YERMW</name>
<organism evidence="1 2">
    <name type="scientific">Yersinia mollaretii (strain ATCC 43969 / DSM 18520 / CIP 103324 / CNY 7263 / WAIP 204)</name>
    <dbReference type="NCBI Taxonomy" id="349967"/>
    <lineage>
        <taxon>Bacteria</taxon>
        <taxon>Pseudomonadati</taxon>
        <taxon>Pseudomonadota</taxon>
        <taxon>Gammaproteobacteria</taxon>
        <taxon>Enterobacterales</taxon>
        <taxon>Yersiniaceae</taxon>
        <taxon>Yersinia</taxon>
    </lineage>
</organism>
<sequence>MNKLGEKMIDNNHTTENSTVETRILKGKSGNNNFNIDLGESSYVISDSGGADTLTFKNTKLENLEYSIKDGRHYIRDKQTKNVVTFDDTGGAERGENIMEAYNTFQSAYDSNQTSIKDAIEKYFGDNIDPDFIQREINDLFYISYHEISPEGLLPQYINNLKNAFGALIEITNSRGDGINSLLFLELKTLFNEFAPQFAKLATNHSNVIEEIILDGKTHAVEELFFSKALNKTRTTYGDDSSKLADITDVKILKNGTFDYTEQELEKLNIERYNTNTMIEYMAEFKDLGQRLGIQDLPFHDYSGFFPPIVQVN</sequence>
<protein>
    <submittedName>
        <fullName evidence="1">Uncharacterized protein</fullName>
    </submittedName>
</protein>
<proteinExistence type="predicted"/>
<keyword evidence="2" id="KW-1185">Reference proteome</keyword>
<comment type="caution">
    <text evidence="1">The sequence shown here is derived from an EMBL/GenBank/DDBJ whole genome shotgun (WGS) entry which is preliminary data.</text>
</comment>
<dbReference type="GeneID" id="57919981"/>
<dbReference type="Proteomes" id="UP000003027">
    <property type="component" value="Unassembled WGS sequence"/>
</dbReference>
<evidence type="ECO:0000313" key="1">
    <source>
        <dbReference type="EMBL" id="EEQ08824.1"/>
    </source>
</evidence>